<evidence type="ECO:0000256" key="6">
    <source>
        <dbReference type="SAM" id="MobiDB-lite"/>
    </source>
</evidence>
<evidence type="ECO:0000259" key="7">
    <source>
        <dbReference type="Pfam" id="PF01055"/>
    </source>
</evidence>
<dbReference type="STRING" id="34691.A0A182XH62"/>
<dbReference type="PANTHER" id="PTHR43053:SF4">
    <property type="entry name" value="MYOGENESIS-REGULATING GLYCOSIDASE"/>
    <property type="match status" value="1"/>
</dbReference>
<keyword evidence="5" id="KW-0175">Coiled coil</keyword>
<dbReference type="InterPro" id="IPR035892">
    <property type="entry name" value="C2_domain_sf"/>
</dbReference>
<evidence type="ECO:0000256" key="1">
    <source>
        <dbReference type="ARBA" id="ARBA00007806"/>
    </source>
</evidence>
<protein>
    <submittedName>
        <fullName evidence="10">Uncharacterized protein</fullName>
    </submittedName>
</protein>
<dbReference type="InterPro" id="IPR022136">
    <property type="entry name" value="DUF3668"/>
</dbReference>
<feature type="coiled-coil region" evidence="5">
    <location>
        <begin position="644"/>
        <end position="814"/>
    </location>
</feature>
<keyword evidence="2" id="KW-0732">Signal</keyword>
<dbReference type="Proteomes" id="UP000076407">
    <property type="component" value="Unassembled WGS sequence"/>
</dbReference>
<dbReference type="InterPro" id="IPR013780">
    <property type="entry name" value="Glyco_hydro_b"/>
</dbReference>
<name>A0A182XH62_ANOQN</name>
<feature type="domain" description="Glycosyl hydrolase family 31 C-terminal" evidence="9">
    <location>
        <begin position="1437"/>
        <end position="1519"/>
    </location>
</feature>
<keyword evidence="4" id="KW-0326">Glycosidase</keyword>
<dbReference type="InterPro" id="IPR000322">
    <property type="entry name" value="Glyco_hydro_31_TIM"/>
</dbReference>
<sequence length="1521" mass="171819">MEPPHKDDEQQLVIFVQVLGGIHFQEEKQGRKIALTASLNQQVFEAVSRRPVTPGSGTASFDVKLVWQCDRYTLKSIKTKNTPIKLDCYEVQPSGVRSPIGSVVIPLRSVPVVTLSRIKTIKPRWYRLVGIESERWRRIKPELKLLVMVADSQHLDQCQARDDSSTPDLSGDELLMKRSAPKPETLPRNVELLEDRGLLQVGCKDTETDLFVFEIVLKCAQHLDRLCPGTDTFRLQYELFGERHVSMAERTKSGSPVFDVKAKIRINLRSSILTLVDYFDNGFKIAIMVLTGGEEQIRERTVGTTTIDFVGFLKTNHVREFKENHPANSYTLEAVRSLPVYTTTTRKDLNQIEEIVPSLKIKLSLRCLGSDRPVAVDKHLEAAKESSIPEHNAHSASTEPITKTESKQSLPKQFSKPSTPVTDNPHCDAEREKIDIERILLTTEQNLRDIRHTFAFRVCVGTVRFTSGPASGLWQLALQHPKADTPFTKIRLELLPDVAVHEDRIEFGGVTLELFFSTLPDKVVDIIGSEPSKLTLNGPHSTYALARLDNESLLVGTRERQPAGVVVMINEAGENVAIASISCTLEEVGLNYNSQLGVVQEEPTRQDCCHSAAPQTAHGLAKRFDATVAYQLVEKQKAWMHEQRQQFMEQLEEKERKHLQALEQSWKKRQAETEKRLADRLARADALAAALEEAHRKAETRVPEDGPRVKQIEQQFKAQLEEIRAKAVRLEQDAEAQIETTRRQCRELQQQQAQLSISQQQLLDSNRMLQNELDQERASRAALEQQLEELAESKQHYKELWAKLTRKVHQLQEELSMARTPYFQAAPAKDARKGRRKIVASSSSQMSVARGGPRQGAVTVSVCLKCAVRREPFEMLPLLLSSFFVLVALRPMGGVYAQTTEYSLTFNEASTVVNVHLQTRELRVVQSSGQVVQQIRLSANLDPAAVYTETATGFTLTNAATDGTVLELAREVDTNAYSQFAVIRNEVPSSVANVDCVNLLATNWYGGPQQKHQYWPVQKLRFNRYSMLSKEANNSAVGDRYWLNAFGSFLYVDPWTPLFVDQNYGQPGFMCFETRAALPYDTHGTSYDVRYTIGVAADARAAHMGAIERILGKPTGHPAESMVMEPIWSTWARYKREINDAVVRQFAGEIVSNGFRGQYELDDDWEWCYGALTFNQTKFPNIRNTITAIRQLGFARTTLWIHPFINKGCEPWYSEARRRGYLVADHTGNTDTEWWNSVRGQAAYVDFSKAEVREWFSARLQAILDESGIDSFKFDAGESSWTPPDPLLNGPANRRPSQIVGDYLRTVARFGDLVEVRSALGTQDLPVFVRMIDKDSNWGWNNGLPTLITTLLQLNMVGYPLVLPDMVGGNGYDDSPPSKEMFIRWLQANVFMPSIQYSFVPWDFDAEIVQIALAMTELHRRMAPAIMERFALAVSDGLPVNPPLWWVDPSDQTAQQIYDQYLLGDDIIAAPVIVENARARDIYLPRGSWTDGNSGELHTGPKWLRNYPVPLAMVPYFTRKV</sequence>
<dbReference type="CDD" id="cd06592">
    <property type="entry name" value="GH31_NET37"/>
    <property type="match status" value="1"/>
</dbReference>
<dbReference type="InterPro" id="IPR048395">
    <property type="entry name" value="Glyco_hydro_31_C"/>
</dbReference>
<organism evidence="10 11">
    <name type="scientific">Anopheles quadriannulatus</name>
    <name type="common">Mosquito</name>
    <dbReference type="NCBI Taxonomy" id="34691"/>
    <lineage>
        <taxon>Eukaryota</taxon>
        <taxon>Metazoa</taxon>
        <taxon>Ecdysozoa</taxon>
        <taxon>Arthropoda</taxon>
        <taxon>Hexapoda</taxon>
        <taxon>Insecta</taxon>
        <taxon>Pterygota</taxon>
        <taxon>Neoptera</taxon>
        <taxon>Endopterygota</taxon>
        <taxon>Diptera</taxon>
        <taxon>Nematocera</taxon>
        <taxon>Culicoidea</taxon>
        <taxon>Culicidae</taxon>
        <taxon>Anophelinae</taxon>
        <taxon>Anopheles</taxon>
    </lineage>
</organism>
<keyword evidence="3" id="KW-0378">Hydrolase</keyword>
<dbReference type="GO" id="GO:0005975">
    <property type="term" value="P:carbohydrate metabolic process"/>
    <property type="evidence" value="ECO:0007669"/>
    <property type="project" value="InterPro"/>
</dbReference>
<evidence type="ECO:0000313" key="10">
    <source>
        <dbReference type="EnsemblMetazoa" id="AQUA009180-PA"/>
    </source>
</evidence>
<feature type="domain" description="DUF3668" evidence="8">
    <location>
        <begin position="190"/>
        <end position="328"/>
    </location>
</feature>
<evidence type="ECO:0000313" key="11">
    <source>
        <dbReference type="Proteomes" id="UP000076407"/>
    </source>
</evidence>
<feature type="region of interest" description="Disordered" evidence="6">
    <location>
        <begin position="383"/>
        <end position="427"/>
    </location>
</feature>
<evidence type="ECO:0000259" key="8">
    <source>
        <dbReference type="Pfam" id="PF12416"/>
    </source>
</evidence>
<keyword evidence="11" id="KW-1185">Reference proteome</keyword>
<evidence type="ECO:0000259" key="9">
    <source>
        <dbReference type="Pfam" id="PF21365"/>
    </source>
</evidence>
<dbReference type="Pfam" id="PF01055">
    <property type="entry name" value="Glyco_hydro_31_2nd"/>
    <property type="match status" value="1"/>
</dbReference>
<dbReference type="EnsemblMetazoa" id="AQUA009180-RA">
    <property type="protein sequence ID" value="AQUA009180-PA"/>
    <property type="gene ID" value="AQUA009180"/>
</dbReference>
<evidence type="ECO:0000256" key="4">
    <source>
        <dbReference type="ARBA" id="ARBA00023295"/>
    </source>
</evidence>
<dbReference type="VEuPathDB" id="VectorBase:AQUA009180"/>
<dbReference type="GO" id="GO:0004553">
    <property type="term" value="F:hydrolase activity, hydrolyzing O-glycosyl compounds"/>
    <property type="evidence" value="ECO:0007669"/>
    <property type="project" value="InterPro"/>
</dbReference>
<dbReference type="SUPFAM" id="SSF51011">
    <property type="entry name" value="Glycosyl hydrolase domain"/>
    <property type="match status" value="1"/>
</dbReference>
<dbReference type="Gene3D" id="3.20.20.80">
    <property type="entry name" value="Glycosidases"/>
    <property type="match status" value="1"/>
</dbReference>
<dbReference type="Pfam" id="PF21365">
    <property type="entry name" value="Glyco_hydro_31_3rd"/>
    <property type="match status" value="1"/>
</dbReference>
<dbReference type="PANTHER" id="PTHR43053">
    <property type="entry name" value="GLYCOSIDASE FAMILY 31"/>
    <property type="match status" value="1"/>
</dbReference>
<comment type="similarity">
    <text evidence="1">Belongs to the glycosyl hydrolase 31 family.</text>
</comment>
<feature type="compositionally biased region" description="Basic and acidic residues" evidence="6">
    <location>
        <begin position="383"/>
        <end position="393"/>
    </location>
</feature>
<evidence type="ECO:0000256" key="3">
    <source>
        <dbReference type="ARBA" id="ARBA00022801"/>
    </source>
</evidence>
<dbReference type="Gene3D" id="2.60.40.1180">
    <property type="entry name" value="Golgi alpha-mannosidase II"/>
    <property type="match status" value="1"/>
</dbReference>
<dbReference type="InterPro" id="IPR050985">
    <property type="entry name" value="Alpha-glycosidase_related"/>
</dbReference>
<evidence type="ECO:0000256" key="5">
    <source>
        <dbReference type="SAM" id="Coils"/>
    </source>
</evidence>
<proteinExistence type="inferred from homology"/>
<reference evidence="10" key="1">
    <citation type="submission" date="2020-05" db="UniProtKB">
        <authorList>
            <consortium name="EnsemblMetazoa"/>
        </authorList>
    </citation>
    <scope>IDENTIFICATION</scope>
    <source>
        <strain evidence="10">SANGQUA</strain>
    </source>
</reference>
<dbReference type="Gene3D" id="2.60.40.150">
    <property type="entry name" value="C2 domain"/>
    <property type="match status" value="1"/>
</dbReference>
<dbReference type="Pfam" id="PF12416">
    <property type="entry name" value="DUF3668"/>
    <property type="match status" value="1"/>
</dbReference>
<feature type="domain" description="Glycoside hydrolase family 31 TIM barrel" evidence="7">
    <location>
        <begin position="1161"/>
        <end position="1426"/>
    </location>
</feature>
<dbReference type="InterPro" id="IPR017853">
    <property type="entry name" value="GH"/>
</dbReference>
<evidence type="ECO:0000256" key="2">
    <source>
        <dbReference type="ARBA" id="ARBA00022729"/>
    </source>
</evidence>
<dbReference type="SUPFAM" id="SSF51445">
    <property type="entry name" value="(Trans)glycosidases"/>
    <property type="match status" value="1"/>
</dbReference>
<feature type="compositionally biased region" description="Polar residues" evidence="6">
    <location>
        <begin position="394"/>
        <end position="422"/>
    </location>
</feature>
<accession>A0A182XH62</accession>